<comment type="caution">
    <text evidence="3">The sequence shown here is derived from an EMBL/GenBank/DDBJ whole genome shotgun (WGS) entry which is preliminary data.</text>
</comment>
<dbReference type="PANTHER" id="PTHR43861">
    <property type="entry name" value="TRANS-ACONITATE 2-METHYLTRANSFERASE-RELATED"/>
    <property type="match status" value="1"/>
</dbReference>
<dbReference type="PRINTS" id="PR01100">
    <property type="entry name" value="SHIKIMTKNASE"/>
</dbReference>
<dbReference type="Gene3D" id="3.40.50.300">
    <property type="entry name" value="P-loop containing nucleotide triphosphate hydrolases"/>
    <property type="match status" value="1"/>
</dbReference>
<dbReference type="EMBL" id="JBHSDY010000006">
    <property type="protein sequence ID" value="MFC4298658.1"/>
    <property type="molecule type" value="Genomic_DNA"/>
</dbReference>
<keyword evidence="3" id="KW-0418">Kinase</keyword>
<evidence type="ECO:0000256" key="1">
    <source>
        <dbReference type="ARBA" id="ARBA00022679"/>
    </source>
</evidence>
<accession>A0ABV8RZQ0</accession>
<dbReference type="EC" id="2.7.1.25" evidence="3"/>
<dbReference type="InterPro" id="IPR029063">
    <property type="entry name" value="SAM-dependent_MTases_sf"/>
</dbReference>
<proteinExistence type="predicted"/>
<dbReference type="Pfam" id="PF13489">
    <property type="entry name" value="Methyltransf_23"/>
    <property type="match status" value="1"/>
</dbReference>
<keyword evidence="4" id="KW-1185">Reference proteome</keyword>
<dbReference type="RefSeq" id="WP_376813208.1">
    <property type="nucleotide sequence ID" value="NZ_JBHSDY010000006.1"/>
</dbReference>
<dbReference type="Proteomes" id="UP001595756">
    <property type="component" value="Unassembled WGS sequence"/>
</dbReference>
<dbReference type="Gene3D" id="3.40.50.150">
    <property type="entry name" value="Vaccinia Virus protein VP39"/>
    <property type="match status" value="1"/>
</dbReference>
<dbReference type="SUPFAM" id="SSF52540">
    <property type="entry name" value="P-loop containing nucleoside triphosphate hydrolases"/>
    <property type="match status" value="1"/>
</dbReference>
<protein>
    <submittedName>
        <fullName evidence="3">Adenylyl-sulfate kinase</fullName>
        <ecNumber evidence="3">2.7.1.25</ecNumber>
    </submittedName>
</protein>
<evidence type="ECO:0000313" key="3">
    <source>
        <dbReference type="EMBL" id="MFC4298658.1"/>
    </source>
</evidence>
<name>A0ABV8RZQ0_9BURK</name>
<evidence type="ECO:0000313" key="4">
    <source>
        <dbReference type="Proteomes" id="UP001595756"/>
    </source>
</evidence>
<dbReference type="InterPro" id="IPR027417">
    <property type="entry name" value="P-loop_NTPase"/>
</dbReference>
<dbReference type="Pfam" id="PF01583">
    <property type="entry name" value="APS_kinase"/>
    <property type="match status" value="1"/>
</dbReference>
<evidence type="ECO:0000259" key="2">
    <source>
        <dbReference type="Pfam" id="PF01583"/>
    </source>
</evidence>
<keyword evidence="1 3" id="KW-0808">Transferase</keyword>
<dbReference type="CDD" id="cd02440">
    <property type="entry name" value="AdoMet_MTases"/>
    <property type="match status" value="1"/>
</dbReference>
<dbReference type="InterPro" id="IPR059117">
    <property type="entry name" value="APS_kinase_dom"/>
</dbReference>
<feature type="domain" description="APS kinase" evidence="2">
    <location>
        <begin position="4"/>
        <end position="142"/>
    </location>
</feature>
<organism evidence="3 4">
    <name type="scientific">Castellaniella hirudinis</name>
    <dbReference type="NCBI Taxonomy" id="1144617"/>
    <lineage>
        <taxon>Bacteria</taxon>
        <taxon>Pseudomonadati</taxon>
        <taxon>Pseudomonadota</taxon>
        <taxon>Betaproteobacteria</taxon>
        <taxon>Burkholderiales</taxon>
        <taxon>Alcaligenaceae</taxon>
        <taxon>Castellaniella</taxon>
    </lineage>
</organism>
<sequence>MKNPTIIWITGYSGSGKTTVGRKVNFLLNQNGTKSVFLDGDDLRSVLGEKWGYTKEERIALAHSYFRLSNLLMAQGLTVVISAVAMYHDVYAWIKTNVDRSLVVYLDVPEEERRARDRATKNVYEKIGNTQQLYDDPSFADLKVKNSGETTPETSAEMILSAIHTLPLAADRSDKGRGTHWNTYYSEGRLISEPSSFALLVMPQVPQKARLLEIGCGNGRDSLFFSSQGLHVTAIDPSQAAIDVCRSTPGSDSIEFIHGTVDQLTEAHAEKFDAAYSRFCLHAMTEAEEISTLDQVRAALRPKASFYIECRSINDPLARQGEVISPTERIHGHYRRFIVLDELKARLDQAGFDILWSEEADNVASLSGDNPVVIRLAALRR</sequence>
<reference evidence="4" key="1">
    <citation type="journal article" date="2019" name="Int. J. Syst. Evol. Microbiol.">
        <title>The Global Catalogue of Microorganisms (GCM) 10K type strain sequencing project: providing services to taxonomists for standard genome sequencing and annotation.</title>
        <authorList>
            <consortium name="The Broad Institute Genomics Platform"/>
            <consortium name="The Broad Institute Genome Sequencing Center for Infectious Disease"/>
            <person name="Wu L."/>
            <person name="Ma J."/>
        </authorList>
    </citation>
    <scope>NUCLEOTIDE SEQUENCE [LARGE SCALE GENOMIC DNA]</scope>
    <source>
        <strain evidence="4">CGMCC 1.19029</strain>
    </source>
</reference>
<dbReference type="SUPFAM" id="SSF53335">
    <property type="entry name" value="S-adenosyl-L-methionine-dependent methyltransferases"/>
    <property type="match status" value="1"/>
</dbReference>
<gene>
    <name evidence="3" type="ORF">ACFO0J_11450</name>
</gene>
<dbReference type="PANTHER" id="PTHR43861:SF1">
    <property type="entry name" value="TRANS-ACONITATE 2-METHYLTRANSFERASE"/>
    <property type="match status" value="1"/>
</dbReference>
<dbReference type="GO" id="GO:0004020">
    <property type="term" value="F:adenylylsulfate kinase activity"/>
    <property type="evidence" value="ECO:0007669"/>
    <property type="project" value="UniProtKB-EC"/>
</dbReference>